<evidence type="ECO:0000313" key="2">
    <source>
        <dbReference type="Proteomes" id="UP000095280"/>
    </source>
</evidence>
<evidence type="ECO:0000313" key="3">
    <source>
        <dbReference type="WBParaSite" id="maker-unitig_33431-snap-gene-0.2-mRNA-1"/>
    </source>
</evidence>
<dbReference type="SUPFAM" id="SSF48097">
    <property type="entry name" value="Regulator of G-protein signaling, RGS"/>
    <property type="match status" value="1"/>
</dbReference>
<dbReference type="PANTHER" id="PTHR22775">
    <property type="entry name" value="SORTING NEXIN"/>
    <property type="match status" value="1"/>
</dbReference>
<protein>
    <submittedName>
        <fullName evidence="3">RGS domain-containing protein</fullName>
    </submittedName>
</protein>
<keyword evidence="2" id="KW-1185">Reference proteome</keyword>
<evidence type="ECO:0000259" key="1">
    <source>
        <dbReference type="PROSITE" id="PS50132"/>
    </source>
</evidence>
<dbReference type="CDD" id="cd06093">
    <property type="entry name" value="PX_domain"/>
    <property type="match status" value="1"/>
</dbReference>
<dbReference type="Gene3D" id="1.10.167.10">
    <property type="entry name" value="Regulator of G-protein Signalling 4, domain 2"/>
    <property type="match status" value="1"/>
</dbReference>
<dbReference type="InterPro" id="IPR016137">
    <property type="entry name" value="RGS"/>
</dbReference>
<dbReference type="Gene3D" id="3.30.1520.10">
    <property type="entry name" value="Phox-like domain"/>
    <property type="match status" value="1"/>
</dbReference>
<feature type="domain" description="RGS" evidence="1">
    <location>
        <begin position="21"/>
        <end position="58"/>
    </location>
</feature>
<dbReference type="InterPro" id="IPR036871">
    <property type="entry name" value="PX_dom_sf"/>
</dbReference>
<organism evidence="2 3">
    <name type="scientific">Macrostomum lignano</name>
    <dbReference type="NCBI Taxonomy" id="282301"/>
    <lineage>
        <taxon>Eukaryota</taxon>
        <taxon>Metazoa</taxon>
        <taxon>Spiralia</taxon>
        <taxon>Lophotrochozoa</taxon>
        <taxon>Platyhelminthes</taxon>
        <taxon>Rhabditophora</taxon>
        <taxon>Macrostomorpha</taxon>
        <taxon>Macrostomida</taxon>
        <taxon>Macrostomidae</taxon>
        <taxon>Macrostomum</taxon>
    </lineage>
</organism>
<dbReference type="InterPro" id="IPR044926">
    <property type="entry name" value="RGS_subdomain_2"/>
</dbReference>
<reference evidence="3" key="1">
    <citation type="submission" date="2016-11" db="UniProtKB">
        <authorList>
            <consortium name="WormBaseParasite"/>
        </authorList>
    </citation>
    <scope>IDENTIFICATION</scope>
</reference>
<name>A0A1I8FG83_9PLAT</name>
<accession>A0A1I8FG83</accession>
<dbReference type="SUPFAM" id="SSF64268">
    <property type="entry name" value="PX domain"/>
    <property type="match status" value="1"/>
</dbReference>
<dbReference type="PROSITE" id="PS50132">
    <property type="entry name" value="RGS"/>
    <property type="match status" value="1"/>
</dbReference>
<dbReference type="Proteomes" id="UP000095280">
    <property type="component" value="Unplaced"/>
</dbReference>
<proteinExistence type="predicted"/>
<dbReference type="WBParaSite" id="maker-unitig_33431-snap-gene-0.2-mRNA-1">
    <property type="protein sequence ID" value="maker-unitig_33431-snap-gene-0.2-mRNA-1"/>
    <property type="gene ID" value="maker-unitig_33431-snap-gene-0.2"/>
</dbReference>
<sequence length="389" mass="42153">MSRLRSQDAATGGGANLHQLPFDSVMKNSLALNYFYEFLVTINCRRYLDFFLNIEGFRLSAASIYVLICSAVPNKQTGSAGRDAASLRASISEQAASIFAMYFDSAGGGGSAEAAEADGFAARRYGQQEFFVKANRLAIGDQEAEDAASPMEEYEVQYSAKIMRHELIKADGDKHTSYVIHVCKVCDSSHTYEWDVYRRYSEFDELRSALALTFNYSASERYLCARSMLYKFLAPGSLSPGAFASGPGGFGVSGAFGGAAGGATLPAPLRMMRQGSQDIIGRRQAEPAAQGGQARAGLPPLLSASTLGQLPEELRAIGSDLGGSGEVADQENVPLRILLLVMDEIFDVRERNKLIRKGIAAVLSKLVRALLGDRVNRRIVQFARGAHQR</sequence>
<dbReference type="GO" id="GO:0035091">
    <property type="term" value="F:phosphatidylinositol binding"/>
    <property type="evidence" value="ECO:0007669"/>
    <property type="project" value="InterPro"/>
</dbReference>
<dbReference type="InterPro" id="IPR036305">
    <property type="entry name" value="RGS_sf"/>
</dbReference>
<dbReference type="AlphaFoldDB" id="A0A1I8FG83"/>
<dbReference type="PANTHER" id="PTHR22775:SF3">
    <property type="entry name" value="SORTING NEXIN-13"/>
    <property type="match status" value="1"/>
</dbReference>